<name>G6XHW3_9PROT</name>
<dbReference type="Proteomes" id="UP000004949">
    <property type="component" value="Unassembled WGS sequence"/>
</dbReference>
<dbReference type="PANTHER" id="PTHR34039">
    <property type="entry name" value="UPF0102 PROTEIN YRAN"/>
    <property type="match status" value="1"/>
</dbReference>
<gene>
    <name evidence="3" type="ORF">GMO_11070</name>
</gene>
<dbReference type="SUPFAM" id="SSF52980">
    <property type="entry name" value="Restriction endonuclease-like"/>
    <property type="match status" value="1"/>
</dbReference>
<dbReference type="PATRIC" id="fig|1088869.3.peg.1107"/>
<dbReference type="Gene3D" id="3.40.1350.10">
    <property type="match status" value="1"/>
</dbReference>
<sequence>MRSLKTPQIRGIQAHFSGLNAESVAARLLKQQGLEILAHRLKTPCGEIDLVVSDSQWLIAVEVKQRRTLQESATSLTARQSQRLLAAFDYVLQTRPDWHRPSTRFDLIIVDQQGSARRIQDALRQF</sequence>
<dbReference type="GO" id="GO:0003676">
    <property type="term" value="F:nucleic acid binding"/>
    <property type="evidence" value="ECO:0007669"/>
    <property type="project" value="InterPro"/>
</dbReference>
<organism evidence="3 4">
    <name type="scientific">Gluconobacter morbifer G707</name>
    <dbReference type="NCBI Taxonomy" id="1088869"/>
    <lineage>
        <taxon>Bacteria</taxon>
        <taxon>Pseudomonadati</taxon>
        <taxon>Pseudomonadota</taxon>
        <taxon>Alphaproteobacteria</taxon>
        <taxon>Acetobacterales</taxon>
        <taxon>Acetobacteraceae</taxon>
        <taxon>Gluconobacter</taxon>
    </lineage>
</organism>
<dbReference type="RefSeq" id="WP_008851256.1">
    <property type="nucleotide sequence ID" value="NZ_AGQV01000002.1"/>
</dbReference>
<evidence type="ECO:0000313" key="3">
    <source>
        <dbReference type="EMBL" id="EHH68337.1"/>
    </source>
</evidence>
<dbReference type="HAMAP" id="MF_00048">
    <property type="entry name" value="UPF0102"/>
    <property type="match status" value="1"/>
</dbReference>
<dbReference type="STRING" id="1088869.GMO_11070"/>
<reference evidence="3 4" key="1">
    <citation type="submission" date="2011-10" db="EMBL/GenBank/DDBJ databases">
        <title>Genome sequence of Gluconobacter morbifer G707, isolated from Drosophila gut.</title>
        <authorList>
            <person name="Lee W.-J."/>
            <person name="Kim E.-K."/>
        </authorList>
    </citation>
    <scope>NUCLEOTIDE SEQUENCE [LARGE SCALE GENOMIC DNA]</scope>
    <source>
        <strain evidence="3 4">G707</strain>
    </source>
</reference>
<dbReference type="PANTHER" id="PTHR34039:SF1">
    <property type="entry name" value="UPF0102 PROTEIN YRAN"/>
    <property type="match status" value="1"/>
</dbReference>
<keyword evidence="4" id="KW-1185">Reference proteome</keyword>
<dbReference type="eggNOG" id="COG0792">
    <property type="taxonomic scope" value="Bacteria"/>
</dbReference>
<dbReference type="EMBL" id="AGQV01000002">
    <property type="protein sequence ID" value="EHH68337.1"/>
    <property type="molecule type" value="Genomic_DNA"/>
</dbReference>
<comment type="caution">
    <text evidence="3">The sequence shown here is derived from an EMBL/GenBank/DDBJ whole genome shotgun (WGS) entry which is preliminary data.</text>
</comment>
<evidence type="ECO:0000256" key="2">
    <source>
        <dbReference type="HAMAP-Rule" id="MF_00048"/>
    </source>
</evidence>
<dbReference type="AlphaFoldDB" id="G6XHW3"/>
<dbReference type="InterPro" id="IPR003509">
    <property type="entry name" value="UPF0102_YraN-like"/>
</dbReference>
<comment type="similarity">
    <text evidence="1 2">Belongs to the UPF0102 family.</text>
</comment>
<dbReference type="InterPro" id="IPR011335">
    <property type="entry name" value="Restrct_endonuc-II-like"/>
</dbReference>
<evidence type="ECO:0000256" key="1">
    <source>
        <dbReference type="ARBA" id="ARBA00006738"/>
    </source>
</evidence>
<dbReference type="InterPro" id="IPR011856">
    <property type="entry name" value="tRNA_endonuc-like_dom_sf"/>
</dbReference>
<evidence type="ECO:0000313" key="4">
    <source>
        <dbReference type="Proteomes" id="UP000004949"/>
    </source>
</evidence>
<dbReference type="Pfam" id="PF02021">
    <property type="entry name" value="UPF0102"/>
    <property type="match status" value="1"/>
</dbReference>
<proteinExistence type="inferred from homology"/>
<accession>G6XHW3</accession>
<protein>
    <recommendedName>
        <fullName evidence="2">UPF0102 protein GMO_11070</fullName>
    </recommendedName>
</protein>